<dbReference type="InterPro" id="IPR036250">
    <property type="entry name" value="AcylCo_DH-like_C"/>
</dbReference>
<protein>
    <submittedName>
        <fullName evidence="5">Short-chain dehydrogenase</fullName>
    </submittedName>
</protein>
<comment type="similarity">
    <text evidence="1 3">Belongs to the short-chain dehydrogenases/reductases (SDR) family.</text>
</comment>
<evidence type="ECO:0000256" key="2">
    <source>
        <dbReference type="ARBA" id="ARBA00022630"/>
    </source>
</evidence>
<dbReference type="PRINTS" id="PR00081">
    <property type="entry name" value="GDHRDH"/>
</dbReference>
<accession>A0A6J5F3M8</accession>
<feature type="domain" description="Ketoreductase" evidence="4">
    <location>
        <begin position="174"/>
        <end position="314"/>
    </location>
</feature>
<sequence length="419" mass="44696">MHSGAPGARHLTHCVRRFGVARRCHDSATHYAQVCSAFGSRLSEHDGVGFMLADNETDLHVVHLAIWHCEAVLDTGSLGKHDSSAAKVIASEAAWRVVDRSVQILGGQAVTHETVVARIVAGMRAFRIYDGPTEAHRRMHVAQYPARQDAHSTLREPLMTHTTNLPGLFSLAGKLALVTGASSGLGRHFARTLGRAGAEVVVAARRAEKLSELVDELRAEGIQAHAVSLDVTRAASVRQAFDAIEELGGPARIVVNNAGVTVTRALLEQTEEDWDYVLETNLKGAWLVTQEAARRLVGAQRTGSIVNIASILGERVAGGVAPYSISKAALVQTTKAAALELARHGICVNALLPGYIVTDLNADFLGGDAGERLRNRIPSRRFGQPEHLDGPLLLVTSEAGRHMTGATLAVDGGHLISSL</sequence>
<dbReference type="Gene3D" id="1.20.140.10">
    <property type="entry name" value="Butyryl-CoA Dehydrogenase, subunit A, domain 3"/>
    <property type="match status" value="1"/>
</dbReference>
<proteinExistence type="inferred from homology"/>
<evidence type="ECO:0000256" key="3">
    <source>
        <dbReference type="RuleBase" id="RU000363"/>
    </source>
</evidence>
<name>A0A6J5F3M8_9BURK</name>
<keyword evidence="6" id="KW-1185">Reference proteome</keyword>
<evidence type="ECO:0000313" key="5">
    <source>
        <dbReference type="EMBL" id="VWC45131.1"/>
    </source>
</evidence>
<keyword evidence="2" id="KW-0285">Flavoprotein</keyword>
<dbReference type="SMART" id="SM00822">
    <property type="entry name" value="PKS_KR"/>
    <property type="match status" value="1"/>
</dbReference>
<dbReference type="GO" id="GO:0030497">
    <property type="term" value="P:fatty acid elongation"/>
    <property type="evidence" value="ECO:0007669"/>
    <property type="project" value="TreeGrafter"/>
</dbReference>
<dbReference type="Pfam" id="PF00106">
    <property type="entry name" value="adh_short"/>
    <property type="match status" value="1"/>
</dbReference>
<dbReference type="SUPFAM" id="SSF51735">
    <property type="entry name" value="NAD(P)-binding Rossmann-fold domains"/>
    <property type="match status" value="1"/>
</dbReference>
<dbReference type="InterPro" id="IPR002347">
    <property type="entry name" value="SDR_fam"/>
</dbReference>
<dbReference type="GO" id="GO:0016627">
    <property type="term" value="F:oxidoreductase activity, acting on the CH-CH group of donors"/>
    <property type="evidence" value="ECO:0007669"/>
    <property type="project" value="InterPro"/>
</dbReference>
<dbReference type="Gene3D" id="3.40.50.720">
    <property type="entry name" value="NAD(P)-binding Rossmann-like Domain"/>
    <property type="match status" value="1"/>
</dbReference>
<dbReference type="PRINTS" id="PR00080">
    <property type="entry name" value="SDRFAMILY"/>
</dbReference>
<organism evidence="5 6">
    <name type="scientific">Burkholderia paludis</name>
    <dbReference type="NCBI Taxonomy" id="1506587"/>
    <lineage>
        <taxon>Bacteria</taxon>
        <taxon>Pseudomonadati</taxon>
        <taxon>Pseudomonadota</taxon>
        <taxon>Betaproteobacteria</taxon>
        <taxon>Burkholderiales</taxon>
        <taxon>Burkholderiaceae</taxon>
        <taxon>Burkholderia</taxon>
        <taxon>Burkholderia cepacia complex</taxon>
    </lineage>
</organism>
<dbReference type="AlphaFoldDB" id="A0A6J5F3M8"/>
<dbReference type="InterPro" id="IPR036291">
    <property type="entry name" value="NAD(P)-bd_dom_sf"/>
</dbReference>
<dbReference type="SUPFAM" id="SSF47203">
    <property type="entry name" value="Acyl-CoA dehydrogenase C-terminal domain-like"/>
    <property type="match status" value="1"/>
</dbReference>
<dbReference type="PANTHER" id="PTHR42760:SF135">
    <property type="entry name" value="BLL7886 PROTEIN"/>
    <property type="match status" value="1"/>
</dbReference>
<dbReference type="InterPro" id="IPR057326">
    <property type="entry name" value="KR_dom"/>
</dbReference>
<dbReference type="PANTHER" id="PTHR42760">
    <property type="entry name" value="SHORT-CHAIN DEHYDROGENASES/REDUCTASES FAMILY MEMBER"/>
    <property type="match status" value="1"/>
</dbReference>
<dbReference type="Proteomes" id="UP000494330">
    <property type="component" value="Unassembled WGS sequence"/>
</dbReference>
<reference evidence="5 6" key="1">
    <citation type="submission" date="2019-09" db="EMBL/GenBank/DDBJ databases">
        <authorList>
            <person name="Depoorter E."/>
        </authorList>
    </citation>
    <scope>NUCLEOTIDE SEQUENCE [LARGE SCALE GENOMIC DNA]</scope>
    <source>
        <strain evidence="5">LMG 30113</strain>
    </source>
</reference>
<evidence type="ECO:0000313" key="6">
    <source>
        <dbReference type="Proteomes" id="UP000494330"/>
    </source>
</evidence>
<evidence type="ECO:0000256" key="1">
    <source>
        <dbReference type="ARBA" id="ARBA00006484"/>
    </source>
</evidence>
<dbReference type="FunFam" id="3.40.50.720:FF:000084">
    <property type="entry name" value="Short-chain dehydrogenase reductase"/>
    <property type="match status" value="1"/>
</dbReference>
<gene>
    <name evidence="5" type="ORF">BPA30113_07235</name>
</gene>
<dbReference type="GO" id="GO:0016616">
    <property type="term" value="F:oxidoreductase activity, acting on the CH-OH group of donors, NAD or NADP as acceptor"/>
    <property type="evidence" value="ECO:0007669"/>
    <property type="project" value="UniProtKB-ARBA"/>
</dbReference>
<evidence type="ECO:0000259" key="4">
    <source>
        <dbReference type="SMART" id="SM00822"/>
    </source>
</evidence>
<dbReference type="InterPro" id="IPR009075">
    <property type="entry name" value="AcylCo_DH/oxidase_C"/>
</dbReference>
<dbReference type="EMBL" id="CABVQD010000049">
    <property type="protein sequence ID" value="VWC45131.1"/>
    <property type="molecule type" value="Genomic_DNA"/>
</dbReference>
<dbReference type="Pfam" id="PF00441">
    <property type="entry name" value="Acyl-CoA_dh_1"/>
    <property type="match status" value="1"/>
</dbReference>